<dbReference type="GO" id="GO:0007018">
    <property type="term" value="P:microtubule-based movement"/>
    <property type="evidence" value="ECO:0007669"/>
    <property type="project" value="InterPro"/>
</dbReference>
<reference evidence="7" key="3">
    <citation type="submission" date="2015-06" db="UniProtKB">
        <authorList>
            <consortium name="EnsemblProtists"/>
        </authorList>
    </citation>
    <scope>IDENTIFICATION</scope>
</reference>
<dbReference type="GO" id="GO:0005524">
    <property type="term" value="F:ATP binding"/>
    <property type="evidence" value="ECO:0007669"/>
    <property type="project" value="UniProtKB-UniRule"/>
</dbReference>
<evidence type="ECO:0000313" key="8">
    <source>
        <dbReference type="Proteomes" id="UP000011087"/>
    </source>
</evidence>
<keyword evidence="2" id="KW-0547">Nucleotide-binding</keyword>
<evidence type="ECO:0000313" key="6">
    <source>
        <dbReference type="EMBL" id="EKX36831.1"/>
    </source>
</evidence>
<keyword evidence="3" id="KW-0175">Coiled coil</keyword>
<comment type="subcellular location">
    <subcellularLocation>
        <location evidence="1">Plastid</location>
        <location evidence="1">Chloroplast</location>
    </subcellularLocation>
</comment>
<dbReference type="EnsemblProtists" id="EKX36831">
    <property type="protein sequence ID" value="EKX36831"/>
    <property type="gene ID" value="GUITHDRAFT_89903"/>
</dbReference>
<gene>
    <name evidence="6" type="ORF">GUITHDRAFT_89903</name>
</gene>
<dbReference type="PaxDb" id="55529-EKX36831"/>
<evidence type="ECO:0000313" key="7">
    <source>
        <dbReference type="EnsemblProtists" id="EKX36831"/>
    </source>
</evidence>
<dbReference type="PRINTS" id="PR00380">
    <property type="entry name" value="KINESINHEAVY"/>
</dbReference>
<evidence type="ECO:0000256" key="4">
    <source>
        <dbReference type="SAM" id="MobiDB-lite"/>
    </source>
</evidence>
<dbReference type="eggNOG" id="KOG0239">
    <property type="taxonomic scope" value="Eukaryota"/>
</dbReference>
<dbReference type="AlphaFoldDB" id="L1IKS8"/>
<reference evidence="8" key="2">
    <citation type="submission" date="2012-11" db="EMBL/GenBank/DDBJ databases">
        <authorList>
            <person name="Kuo A."/>
            <person name="Curtis B.A."/>
            <person name="Tanifuji G."/>
            <person name="Burki F."/>
            <person name="Gruber A."/>
            <person name="Irimia M."/>
            <person name="Maruyama S."/>
            <person name="Arias M.C."/>
            <person name="Ball S.G."/>
            <person name="Gile G.H."/>
            <person name="Hirakawa Y."/>
            <person name="Hopkins J.F."/>
            <person name="Rensing S.A."/>
            <person name="Schmutz J."/>
            <person name="Symeonidi A."/>
            <person name="Elias M."/>
            <person name="Eveleigh R.J."/>
            <person name="Herman E.K."/>
            <person name="Klute M.J."/>
            <person name="Nakayama T."/>
            <person name="Obornik M."/>
            <person name="Reyes-Prieto A."/>
            <person name="Armbrust E.V."/>
            <person name="Aves S.J."/>
            <person name="Beiko R.G."/>
            <person name="Coutinho P."/>
            <person name="Dacks J.B."/>
            <person name="Durnford D.G."/>
            <person name="Fast N.M."/>
            <person name="Green B.R."/>
            <person name="Grisdale C."/>
            <person name="Hempe F."/>
            <person name="Henrissat B."/>
            <person name="Hoppner M.P."/>
            <person name="Ishida K.-I."/>
            <person name="Kim E."/>
            <person name="Koreny L."/>
            <person name="Kroth P.G."/>
            <person name="Liu Y."/>
            <person name="Malik S.-B."/>
            <person name="Maier U.G."/>
            <person name="McRose D."/>
            <person name="Mock T."/>
            <person name="Neilson J.A."/>
            <person name="Onodera N.T."/>
            <person name="Poole A.M."/>
            <person name="Pritham E.J."/>
            <person name="Richards T.A."/>
            <person name="Rocap G."/>
            <person name="Roy S.W."/>
            <person name="Sarai C."/>
            <person name="Schaack S."/>
            <person name="Shirato S."/>
            <person name="Slamovits C.H."/>
            <person name="Spencer D.F."/>
            <person name="Suzuki S."/>
            <person name="Worden A.Z."/>
            <person name="Zauner S."/>
            <person name="Barry K."/>
            <person name="Bell C."/>
            <person name="Bharti A.K."/>
            <person name="Crow J.A."/>
            <person name="Grimwood J."/>
            <person name="Kramer R."/>
            <person name="Lindquist E."/>
            <person name="Lucas S."/>
            <person name="Salamov A."/>
            <person name="McFadden G.I."/>
            <person name="Lane C.E."/>
            <person name="Keeling P.J."/>
            <person name="Gray M.W."/>
            <person name="Grigoriev I.V."/>
            <person name="Archibald J.M."/>
        </authorList>
    </citation>
    <scope>NUCLEOTIDE SEQUENCE</scope>
    <source>
        <strain evidence="8">CCMP2712</strain>
    </source>
</reference>
<dbReference type="InterPro" id="IPR036961">
    <property type="entry name" value="Kinesin_motor_dom_sf"/>
</dbReference>
<dbReference type="GeneID" id="17293564"/>
<proteinExistence type="inferred from homology"/>
<accession>L1IKS8</accession>
<evidence type="ECO:0000256" key="3">
    <source>
        <dbReference type="SAM" id="Coils"/>
    </source>
</evidence>
<keyword evidence="2" id="KW-0067">ATP-binding</keyword>
<dbReference type="InterPro" id="IPR001752">
    <property type="entry name" value="Kinesin_motor_dom"/>
</dbReference>
<dbReference type="Proteomes" id="UP000011087">
    <property type="component" value="Unassembled WGS sequence"/>
</dbReference>
<comment type="similarity">
    <text evidence="2">Belongs to the TRAFAC class myosin-kinesin ATPase superfamily. Kinesin family.</text>
</comment>
<dbReference type="OMA" id="HRYTEVE"/>
<dbReference type="OrthoDB" id="3176171at2759"/>
<feature type="coiled-coil region" evidence="3">
    <location>
        <begin position="1"/>
        <end position="53"/>
    </location>
</feature>
<dbReference type="KEGG" id="gtt:GUITHDRAFT_89903"/>
<dbReference type="GO" id="GO:0003777">
    <property type="term" value="F:microtubule motor activity"/>
    <property type="evidence" value="ECO:0007669"/>
    <property type="project" value="InterPro"/>
</dbReference>
<sequence>MQQRLERAQQERDDLTELTQQQERLIAGLEDQLHQSERRRAQLHNQIQELRGNIRVFCRIRPFLQEEATMDAPSDMTFGRSGDRPSILISLPPPQGGRKKDSQSLSFEYDEVFDPQSSQASVFREIEPLMQSVMDGYRVCIFAYGQTGSGKTHTMEGKIRAGKQDEQRGVVPRCMERLIELRNEMQKRDWSINLQCSCLEIYNEVIRDLLCDKEDASKKLEIKHDKSTGDVVVTNLTQLPVQSEEEIYRIIQSASRRRETASTVRNATSSRSHSVLQLTVECKHMRTGESKKGILNMVDLAGSERISIDHDSKTTKEAQNINKSLSSLLGVIQALASKQAHVPFRNSKLTHLLSSSLAGDGKALMFANLSPRLQHVHESINTLRFAAQVNVCQLGHGKLKAGE</sequence>
<dbReference type="InterPro" id="IPR027640">
    <property type="entry name" value="Kinesin-like_fam"/>
</dbReference>
<dbReference type="GO" id="GO:0015630">
    <property type="term" value="C:microtubule cytoskeleton"/>
    <property type="evidence" value="ECO:0007669"/>
    <property type="project" value="TreeGrafter"/>
</dbReference>
<dbReference type="GO" id="GO:0008017">
    <property type="term" value="F:microtubule binding"/>
    <property type="evidence" value="ECO:0007669"/>
    <property type="project" value="InterPro"/>
</dbReference>
<feature type="domain" description="Kinesin motor" evidence="5">
    <location>
        <begin position="53"/>
        <end position="392"/>
    </location>
</feature>
<evidence type="ECO:0000256" key="2">
    <source>
        <dbReference type="PROSITE-ProRule" id="PRU00283"/>
    </source>
</evidence>
<dbReference type="InterPro" id="IPR027417">
    <property type="entry name" value="P-loop_NTPase"/>
</dbReference>
<dbReference type="EMBL" id="JH993067">
    <property type="protein sequence ID" value="EKX36831.1"/>
    <property type="molecule type" value="Genomic_DNA"/>
</dbReference>
<reference evidence="6 8" key="1">
    <citation type="journal article" date="2012" name="Nature">
        <title>Algal genomes reveal evolutionary mosaicism and the fate of nucleomorphs.</title>
        <authorList>
            <consortium name="DOE Joint Genome Institute"/>
            <person name="Curtis B.A."/>
            <person name="Tanifuji G."/>
            <person name="Burki F."/>
            <person name="Gruber A."/>
            <person name="Irimia M."/>
            <person name="Maruyama S."/>
            <person name="Arias M.C."/>
            <person name="Ball S.G."/>
            <person name="Gile G.H."/>
            <person name="Hirakawa Y."/>
            <person name="Hopkins J.F."/>
            <person name="Kuo A."/>
            <person name="Rensing S.A."/>
            <person name="Schmutz J."/>
            <person name="Symeonidi A."/>
            <person name="Elias M."/>
            <person name="Eveleigh R.J."/>
            <person name="Herman E.K."/>
            <person name="Klute M.J."/>
            <person name="Nakayama T."/>
            <person name="Obornik M."/>
            <person name="Reyes-Prieto A."/>
            <person name="Armbrust E.V."/>
            <person name="Aves S.J."/>
            <person name="Beiko R.G."/>
            <person name="Coutinho P."/>
            <person name="Dacks J.B."/>
            <person name="Durnford D.G."/>
            <person name="Fast N.M."/>
            <person name="Green B.R."/>
            <person name="Grisdale C.J."/>
            <person name="Hempel F."/>
            <person name="Henrissat B."/>
            <person name="Hoppner M.P."/>
            <person name="Ishida K."/>
            <person name="Kim E."/>
            <person name="Koreny L."/>
            <person name="Kroth P.G."/>
            <person name="Liu Y."/>
            <person name="Malik S.B."/>
            <person name="Maier U.G."/>
            <person name="McRose D."/>
            <person name="Mock T."/>
            <person name="Neilson J.A."/>
            <person name="Onodera N.T."/>
            <person name="Poole A.M."/>
            <person name="Pritham E.J."/>
            <person name="Richards T.A."/>
            <person name="Rocap G."/>
            <person name="Roy S.W."/>
            <person name="Sarai C."/>
            <person name="Schaack S."/>
            <person name="Shirato S."/>
            <person name="Slamovits C.H."/>
            <person name="Spencer D.F."/>
            <person name="Suzuki S."/>
            <person name="Worden A.Z."/>
            <person name="Zauner S."/>
            <person name="Barry K."/>
            <person name="Bell C."/>
            <person name="Bharti A.K."/>
            <person name="Crow J.A."/>
            <person name="Grimwood J."/>
            <person name="Kramer R."/>
            <person name="Lindquist E."/>
            <person name="Lucas S."/>
            <person name="Salamov A."/>
            <person name="McFadden G.I."/>
            <person name="Lane C.E."/>
            <person name="Keeling P.J."/>
            <person name="Gray M.W."/>
            <person name="Grigoriev I.V."/>
            <person name="Archibald J.M."/>
        </authorList>
    </citation>
    <scope>NUCLEOTIDE SEQUENCE</scope>
    <source>
        <strain evidence="6 8">CCMP2712</strain>
    </source>
</reference>
<keyword evidence="8" id="KW-1185">Reference proteome</keyword>
<dbReference type="PROSITE" id="PS50067">
    <property type="entry name" value="KINESIN_MOTOR_2"/>
    <property type="match status" value="1"/>
</dbReference>
<dbReference type="PANTHER" id="PTHR47972">
    <property type="entry name" value="KINESIN-LIKE PROTEIN KLP-3"/>
    <property type="match status" value="1"/>
</dbReference>
<dbReference type="Gene3D" id="3.40.850.10">
    <property type="entry name" value="Kinesin motor domain"/>
    <property type="match status" value="1"/>
</dbReference>
<dbReference type="SUPFAM" id="SSF52540">
    <property type="entry name" value="P-loop containing nucleoside triphosphate hydrolases"/>
    <property type="match status" value="1"/>
</dbReference>
<dbReference type="SMART" id="SM00129">
    <property type="entry name" value="KISc"/>
    <property type="match status" value="1"/>
</dbReference>
<protein>
    <recommendedName>
        <fullName evidence="5">Kinesin motor domain-containing protein</fullName>
    </recommendedName>
</protein>
<evidence type="ECO:0000259" key="5">
    <source>
        <dbReference type="PROSITE" id="PS50067"/>
    </source>
</evidence>
<dbReference type="GO" id="GO:0009507">
    <property type="term" value="C:chloroplast"/>
    <property type="evidence" value="ECO:0007669"/>
    <property type="project" value="UniProtKB-SubCell"/>
</dbReference>
<organism evidence="6">
    <name type="scientific">Guillardia theta (strain CCMP2712)</name>
    <name type="common">Cryptophyte</name>
    <dbReference type="NCBI Taxonomy" id="905079"/>
    <lineage>
        <taxon>Eukaryota</taxon>
        <taxon>Cryptophyceae</taxon>
        <taxon>Pyrenomonadales</taxon>
        <taxon>Geminigeraceae</taxon>
        <taxon>Guillardia</taxon>
    </lineage>
</organism>
<dbReference type="STRING" id="905079.L1IKS8"/>
<dbReference type="Pfam" id="PF00225">
    <property type="entry name" value="Kinesin"/>
    <property type="match status" value="1"/>
</dbReference>
<evidence type="ECO:0000256" key="1">
    <source>
        <dbReference type="ARBA" id="ARBA00004229"/>
    </source>
</evidence>
<feature type="region of interest" description="Disordered" evidence="4">
    <location>
        <begin position="73"/>
        <end position="104"/>
    </location>
</feature>
<dbReference type="RefSeq" id="XP_005823811.1">
    <property type="nucleotide sequence ID" value="XM_005823754.1"/>
</dbReference>
<dbReference type="HOGENOM" id="CLU_001485_2_2_1"/>
<keyword evidence="2" id="KW-0505">Motor protein</keyword>
<name>L1IKS8_GUITC</name>
<dbReference type="PANTHER" id="PTHR47972:SF28">
    <property type="entry name" value="KINESIN-LIKE PROTEIN KLP-3"/>
    <property type="match status" value="1"/>
</dbReference>
<feature type="binding site" evidence="2">
    <location>
        <begin position="145"/>
        <end position="152"/>
    </location>
    <ligand>
        <name>ATP</name>
        <dbReference type="ChEBI" id="CHEBI:30616"/>
    </ligand>
</feature>